<name>A0AAF3FMK7_9BILA</name>
<dbReference type="WBParaSite" id="MBELARI_LOCUS8235">
    <property type="protein sequence ID" value="MBELARI_LOCUS8235"/>
    <property type="gene ID" value="MBELARI_LOCUS8235"/>
</dbReference>
<protein>
    <submittedName>
        <fullName evidence="2">Uncharacterized protein</fullName>
    </submittedName>
</protein>
<keyword evidence="1" id="KW-1185">Reference proteome</keyword>
<reference evidence="2" key="1">
    <citation type="submission" date="2024-02" db="UniProtKB">
        <authorList>
            <consortium name="WormBaseParasite"/>
        </authorList>
    </citation>
    <scope>IDENTIFICATION</scope>
</reference>
<evidence type="ECO:0000313" key="2">
    <source>
        <dbReference type="WBParaSite" id="MBELARI_LOCUS8235"/>
    </source>
</evidence>
<dbReference type="Proteomes" id="UP000887575">
    <property type="component" value="Unassembled WGS sequence"/>
</dbReference>
<evidence type="ECO:0000313" key="1">
    <source>
        <dbReference type="Proteomes" id="UP000887575"/>
    </source>
</evidence>
<proteinExistence type="predicted"/>
<organism evidence="1 2">
    <name type="scientific">Mesorhabditis belari</name>
    <dbReference type="NCBI Taxonomy" id="2138241"/>
    <lineage>
        <taxon>Eukaryota</taxon>
        <taxon>Metazoa</taxon>
        <taxon>Ecdysozoa</taxon>
        <taxon>Nematoda</taxon>
        <taxon>Chromadorea</taxon>
        <taxon>Rhabditida</taxon>
        <taxon>Rhabditina</taxon>
        <taxon>Rhabditomorpha</taxon>
        <taxon>Rhabditoidea</taxon>
        <taxon>Rhabditidae</taxon>
        <taxon>Mesorhabditinae</taxon>
        <taxon>Mesorhabditis</taxon>
    </lineage>
</organism>
<accession>A0AAF3FMK7</accession>
<sequence length="79" mass="8920">MPSIVQLHNNAMHPRGFNDEIPVDLEGGRLIDMTQEEEVDSADGARVSIMTYRIETPDGSELTKTVRRKLFQINGDLIH</sequence>
<dbReference type="AlphaFoldDB" id="A0AAF3FMK7"/>